<evidence type="ECO:0000256" key="4">
    <source>
        <dbReference type="SAM" id="MobiDB-lite"/>
    </source>
</evidence>
<keyword evidence="2" id="KW-0547">Nucleotide-binding</keyword>
<feature type="domain" description="ABC transporter" evidence="5">
    <location>
        <begin position="332"/>
        <end position="546"/>
    </location>
</feature>
<reference evidence="8" key="1">
    <citation type="submission" date="2020-05" db="EMBL/GenBank/DDBJ databases">
        <authorList>
            <person name="Chiriac C."/>
            <person name="Salcher M."/>
            <person name="Ghai R."/>
            <person name="Kavagutti S V."/>
        </authorList>
    </citation>
    <scope>NUCLEOTIDE SEQUENCE</scope>
</reference>
<keyword evidence="3" id="KW-0067">ATP-binding</keyword>
<dbReference type="PROSITE" id="PS50893">
    <property type="entry name" value="ABC_TRANSPORTER_2"/>
    <property type="match status" value="2"/>
</dbReference>
<evidence type="ECO:0000259" key="5">
    <source>
        <dbReference type="PROSITE" id="PS50893"/>
    </source>
</evidence>
<keyword evidence="1" id="KW-0677">Repeat</keyword>
<dbReference type="PROSITE" id="PS00211">
    <property type="entry name" value="ABC_TRANSPORTER_1"/>
    <property type="match status" value="2"/>
</dbReference>
<feature type="region of interest" description="Disordered" evidence="4">
    <location>
        <begin position="552"/>
        <end position="597"/>
    </location>
</feature>
<gene>
    <name evidence="6" type="ORF">UFOPK2582_00775</name>
    <name evidence="7" type="ORF">UFOPK3046_01224</name>
    <name evidence="8" type="ORF">UFOPK3914_01167</name>
</gene>
<dbReference type="Gene3D" id="3.40.50.300">
    <property type="entry name" value="P-loop containing nucleotide triphosphate hydrolases"/>
    <property type="match status" value="2"/>
</dbReference>
<dbReference type="EMBL" id="CAEZXS010000076">
    <property type="protein sequence ID" value="CAB4697636.1"/>
    <property type="molecule type" value="Genomic_DNA"/>
</dbReference>
<dbReference type="SMART" id="SM00382">
    <property type="entry name" value="AAA"/>
    <property type="match status" value="2"/>
</dbReference>
<dbReference type="InterPro" id="IPR032781">
    <property type="entry name" value="ABC_tran_Xtn"/>
</dbReference>
<evidence type="ECO:0000313" key="7">
    <source>
        <dbReference type="EMBL" id="CAB4812266.1"/>
    </source>
</evidence>
<dbReference type="PANTHER" id="PTHR19211">
    <property type="entry name" value="ATP-BINDING TRANSPORT PROTEIN-RELATED"/>
    <property type="match status" value="1"/>
</dbReference>
<dbReference type="CDD" id="cd03221">
    <property type="entry name" value="ABCF_EF-3"/>
    <property type="match status" value="2"/>
</dbReference>
<dbReference type="PANTHER" id="PTHR19211:SF14">
    <property type="entry name" value="ATP-BINDING CASSETTE SUB-FAMILY F MEMBER 1"/>
    <property type="match status" value="1"/>
</dbReference>
<dbReference type="Gene3D" id="1.10.287.380">
    <property type="entry name" value="Valyl-tRNA synthetase, C-terminal domain"/>
    <property type="match status" value="1"/>
</dbReference>
<dbReference type="EMBL" id="CAFBOG010000104">
    <property type="protein sequence ID" value="CAB4983754.1"/>
    <property type="molecule type" value="Genomic_DNA"/>
</dbReference>
<feature type="compositionally biased region" description="Basic and acidic residues" evidence="4">
    <location>
        <begin position="575"/>
        <end position="589"/>
    </location>
</feature>
<dbReference type="InterPro" id="IPR050611">
    <property type="entry name" value="ABCF"/>
</dbReference>
<dbReference type="InterPro" id="IPR027417">
    <property type="entry name" value="P-loop_NTPase"/>
</dbReference>
<dbReference type="InterPro" id="IPR003593">
    <property type="entry name" value="AAA+_ATPase"/>
</dbReference>
<evidence type="ECO:0000256" key="2">
    <source>
        <dbReference type="ARBA" id="ARBA00022741"/>
    </source>
</evidence>
<dbReference type="SUPFAM" id="SSF52540">
    <property type="entry name" value="P-loop containing nucleoside triphosphate hydrolases"/>
    <property type="match status" value="2"/>
</dbReference>
<protein>
    <submittedName>
        <fullName evidence="8">Unannotated protein</fullName>
    </submittedName>
</protein>
<dbReference type="Pfam" id="PF16326">
    <property type="entry name" value="ABC_tran_CTD"/>
    <property type="match status" value="1"/>
</dbReference>
<dbReference type="InterPro" id="IPR017871">
    <property type="entry name" value="ABC_transporter-like_CS"/>
</dbReference>
<evidence type="ECO:0000256" key="1">
    <source>
        <dbReference type="ARBA" id="ARBA00022737"/>
    </source>
</evidence>
<dbReference type="InterPro" id="IPR032524">
    <property type="entry name" value="ABC_tran_C"/>
</dbReference>
<dbReference type="FunFam" id="3.40.50.300:FF:000011">
    <property type="entry name" value="Putative ABC transporter ATP-binding component"/>
    <property type="match status" value="1"/>
</dbReference>
<accession>A0A6J7N142</accession>
<sequence length="667" mass="72353">MITVSGLTKSFGGRTLFEGVTFKLMPGRRVALVGGNGVGKTTLLEIIVGEQRAESGEVHVGKETRIGYLPQELTEQVHGSVIDEVLRGAAHVTDLQKQLLRLADEVADTGPQGGHPDPEAQSAALDAYGTAQHHFETLGGYGVEAEARQVLAGLGFSSADADRPVQELSGGWRMRVALARLMLSAPDLLVLDEPTNHLDVESVSWLEQHLASWPGAILFVSHDRDFLDAVAERVVEVSHGRAVEYVGGFAEFIVQREERLAAAEAAAAAQQKQLASTERFIERFRYKATKARQVQSRVKALEKLERLQPPERKDLVARFGFPPPQRSARVVVETQDASVGFDGQAVLSHIDLIVERGQKLALIGPNGAGKTTLLRLLLGQIPAMSGQVEIGNNVDIAEFAQHQVESLRFEATVLEEFRAAVGDEHGRNLRSVLGSFGFRGESVDRRIADLSGGERTRLALARIMVNPVNLLVLDEPTNHLDLPSCDVLEDALVAYPGTVLLVTHDRYLIRSVADSLLEVRDGRVIFHPEVDEAVLAPSGVTAAAGSATARAATTGSATGGSAAGGSATRPPKRNTKVETRRLTAEERQSKQKASKALKQEVQRLERQIQAAETQASELSAQLADPENYEDHARVRQLAEDLDIAKATADRLLQQWEEAQLKLESVLD</sequence>
<dbReference type="GO" id="GO:0005524">
    <property type="term" value="F:ATP binding"/>
    <property type="evidence" value="ECO:0007669"/>
    <property type="project" value="UniProtKB-KW"/>
</dbReference>
<dbReference type="GO" id="GO:0016887">
    <property type="term" value="F:ATP hydrolysis activity"/>
    <property type="evidence" value="ECO:0007669"/>
    <property type="project" value="InterPro"/>
</dbReference>
<evidence type="ECO:0000313" key="6">
    <source>
        <dbReference type="EMBL" id="CAB4697636.1"/>
    </source>
</evidence>
<name>A0A6J7N142_9ZZZZ</name>
<dbReference type="EMBL" id="CAFAAQ010000114">
    <property type="protein sequence ID" value="CAB4812266.1"/>
    <property type="molecule type" value="Genomic_DNA"/>
</dbReference>
<dbReference type="InterPro" id="IPR037118">
    <property type="entry name" value="Val-tRNA_synth_C_sf"/>
</dbReference>
<dbReference type="InterPro" id="IPR003439">
    <property type="entry name" value="ABC_transporter-like_ATP-bd"/>
</dbReference>
<evidence type="ECO:0000256" key="3">
    <source>
        <dbReference type="ARBA" id="ARBA00022840"/>
    </source>
</evidence>
<dbReference type="Pfam" id="PF00005">
    <property type="entry name" value="ABC_tran"/>
    <property type="match status" value="2"/>
</dbReference>
<organism evidence="8">
    <name type="scientific">freshwater metagenome</name>
    <dbReference type="NCBI Taxonomy" id="449393"/>
    <lineage>
        <taxon>unclassified sequences</taxon>
        <taxon>metagenomes</taxon>
        <taxon>ecological metagenomes</taxon>
    </lineage>
</organism>
<dbReference type="AlphaFoldDB" id="A0A6J7N142"/>
<dbReference type="GO" id="GO:0003677">
    <property type="term" value="F:DNA binding"/>
    <property type="evidence" value="ECO:0007669"/>
    <property type="project" value="InterPro"/>
</dbReference>
<evidence type="ECO:0000313" key="8">
    <source>
        <dbReference type="EMBL" id="CAB4983754.1"/>
    </source>
</evidence>
<feature type="domain" description="ABC transporter" evidence="5">
    <location>
        <begin position="2"/>
        <end position="265"/>
    </location>
</feature>
<proteinExistence type="predicted"/>
<dbReference type="Pfam" id="PF12848">
    <property type="entry name" value="ABC_tran_Xtn"/>
    <property type="match status" value="1"/>
</dbReference>